<name>A0AAD3H138_9STRA</name>
<dbReference type="Proteomes" id="UP001054902">
    <property type="component" value="Unassembled WGS sequence"/>
</dbReference>
<dbReference type="EMBL" id="BLLK01000022">
    <property type="protein sequence ID" value="GFH46411.1"/>
    <property type="molecule type" value="Genomic_DNA"/>
</dbReference>
<comment type="caution">
    <text evidence="1">The sequence shown here is derived from an EMBL/GenBank/DDBJ whole genome shotgun (WGS) entry which is preliminary data.</text>
</comment>
<keyword evidence="2" id="KW-1185">Reference proteome</keyword>
<proteinExistence type="predicted"/>
<dbReference type="AlphaFoldDB" id="A0AAD3H138"/>
<sequence>MDIGHFRDGPYFCGETVVRHPEVVPEDQMMMFMRRDLQKFDDPEVVVVKRRFGFTFIPGGWIAGRAHVWPKFLERFEETIAMYFYLLESRSLRIKLFYKLHVRVMKDYVL</sequence>
<evidence type="ECO:0000313" key="2">
    <source>
        <dbReference type="Proteomes" id="UP001054902"/>
    </source>
</evidence>
<evidence type="ECO:0000313" key="1">
    <source>
        <dbReference type="EMBL" id="GFH46411.1"/>
    </source>
</evidence>
<gene>
    <name evidence="1" type="ORF">CTEN210_02885</name>
</gene>
<accession>A0AAD3H138</accession>
<protein>
    <submittedName>
        <fullName evidence="1">Uncharacterized protein</fullName>
    </submittedName>
</protein>
<reference evidence="1 2" key="1">
    <citation type="journal article" date="2021" name="Sci. Rep.">
        <title>The genome of the diatom Chaetoceros tenuissimus carries an ancient integrated fragment of an extant virus.</title>
        <authorList>
            <person name="Hongo Y."/>
            <person name="Kimura K."/>
            <person name="Takaki Y."/>
            <person name="Yoshida Y."/>
            <person name="Baba S."/>
            <person name="Kobayashi G."/>
            <person name="Nagasaki K."/>
            <person name="Hano T."/>
            <person name="Tomaru Y."/>
        </authorList>
    </citation>
    <scope>NUCLEOTIDE SEQUENCE [LARGE SCALE GENOMIC DNA]</scope>
    <source>
        <strain evidence="1 2">NIES-3715</strain>
    </source>
</reference>
<organism evidence="1 2">
    <name type="scientific">Chaetoceros tenuissimus</name>
    <dbReference type="NCBI Taxonomy" id="426638"/>
    <lineage>
        <taxon>Eukaryota</taxon>
        <taxon>Sar</taxon>
        <taxon>Stramenopiles</taxon>
        <taxon>Ochrophyta</taxon>
        <taxon>Bacillariophyta</taxon>
        <taxon>Coscinodiscophyceae</taxon>
        <taxon>Chaetocerotophycidae</taxon>
        <taxon>Chaetocerotales</taxon>
        <taxon>Chaetocerotaceae</taxon>
        <taxon>Chaetoceros</taxon>
    </lineage>
</organism>